<keyword evidence="4" id="KW-0677">Repeat</keyword>
<protein>
    <submittedName>
        <fullName evidence="9">Carbon-monoxide dehydrogenase iron sulfur subunit</fullName>
    </submittedName>
</protein>
<evidence type="ECO:0000313" key="10">
    <source>
        <dbReference type="Proteomes" id="UP000198304"/>
    </source>
</evidence>
<evidence type="ECO:0000313" key="9">
    <source>
        <dbReference type="EMBL" id="SNS77574.1"/>
    </source>
</evidence>
<evidence type="ECO:0000256" key="1">
    <source>
        <dbReference type="ARBA" id="ARBA00022448"/>
    </source>
</evidence>
<sequence length="163" mass="18307">MMGKEKADKGDDIMRRIMIQRDLCMGCLNCGLACMAEHNEKGKSIYDLDLEDLKNESRNHIGLDKERRPVPIFCRHCDEPECVYTCMSGAMTKDNETGKVAYDENKCASCFMCVMACSYGVLKPDDVGKKVVVKCDMCMDREMPRCVENCPTGCLYIEGGNQA</sequence>
<keyword evidence="2" id="KW-0004">4Fe-4S</keyword>
<dbReference type="InterPro" id="IPR017896">
    <property type="entry name" value="4Fe4S_Fe-S-bd"/>
</dbReference>
<dbReference type="PANTHER" id="PTHR43177:SF5">
    <property type="entry name" value="ANAEROBIC DIMETHYL SULFOXIDE REDUCTASE CHAIN B-RELATED"/>
    <property type="match status" value="1"/>
</dbReference>
<keyword evidence="3" id="KW-0479">Metal-binding</keyword>
<organism evidence="9 10">
    <name type="scientific">Anaerovirgula multivorans</name>
    <dbReference type="NCBI Taxonomy" id="312168"/>
    <lineage>
        <taxon>Bacteria</taxon>
        <taxon>Bacillati</taxon>
        <taxon>Bacillota</taxon>
        <taxon>Clostridia</taxon>
        <taxon>Peptostreptococcales</taxon>
        <taxon>Natronincolaceae</taxon>
        <taxon>Anaerovirgula</taxon>
    </lineage>
</organism>
<keyword evidence="1" id="KW-0813">Transport</keyword>
<evidence type="ECO:0000256" key="3">
    <source>
        <dbReference type="ARBA" id="ARBA00022723"/>
    </source>
</evidence>
<dbReference type="SUPFAM" id="SSF54862">
    <property type="entry name" value="4Fe-4S ferredoxins"/>
    <property type="match status" value="1"/>
</dbReference>
<proteinExistence type="predicted"/>
<keyword evidence="6" id="KW-0408">Iron</keyword>
<evidence type="ECO:0000256" key="5">
    <source>
        <dbReference type="ARBA" id="ARBA00022982"/>
    </source>
</evidence>
<dbReference type="InterPro" id="IPR050954">
    <property type="entry name" value="ET_IronSulfur_Cluster-Binding"/>
</dbReference>
<dbReference type="Proteomes" id="UP000198304">
    <property type="component" value="Unassembled WGS sequence"/>
</dbReference>
<dbReference type="PANTHER" id="PTHR43177">
    <property type="entry name" value="PROTEIN NRFC"/>
    <property type="match status" value="1"/>
</dbReference>
<evidence type="ECO:0000256" key="2">
    <source>
        <dbReference type="ARBA" id="ARBA00022485"/>
    </source>
</evidence>
<dbReference type="AlphaFoldDB" id="A0A239HBE0"/>
<keyword evidence="10" id="KW-1185">Reference proteome</keyword>
<dbReference type="GO" id="GO:0051539">
    <property type="term" value="F:4 iron, 4 sulfur cluster binding"/>
    <property type="evidence" value="ECO:0007669"/>
    <property type="project" value="UniProtKB-KW"/>
</dbReference>
<accession>A0A239HBE0</accession>
<dbReference type="GO" id="GO:0046872">
    <property type="term" value="F:metal ion binding"/>
    <property type="evidence" value="ECO:0007669"/>
    <property type="project" value="UniProtKB-KW"/>
</dbReference>
<keyword evidence="7" id="KW-0411">Iron-sulfur</keyword>
<gene>
    <name evidence="9" type="ORF">SAMN05446037_102067</name>
</gene>
<dbReference type="EMBL" id="FZOJ01000020">
    <property type="protein sequence ID" value="SNS77574.1"/>
    <property type="molecule type" value="Genomic_DNA"/>
</dbReference>
<feature type="domain" description="4Fe-4S ferredoxin-type" evidence="8">
    <location>
        <begin position="98"/>
        <end position="127"/>
    </location>
</feature>
<dbReference type="Gene3D" id="3.30.70.20">
    <property type="match status" value="2"/>
</dbReference>
<dbReference type="PROSITE" id="PS51379">
    <property type="entry name" value="4FE4S_FER_2"/>
    <property type="match status" value="1"/>
</dbReference>
<name>A0A239HBE0_9FIRM</name>
<evidence type="ECO:0000259" key="8">
    <source>
        <dbReference type="PROSITE" id="PS51379"/>
    </source>
</evidence>
<dbReference type="CDD" id="cd10563">
    <property type="entry name" value="CooF_like"/>
    <property type="match status" value="1"/>
</dbReference>
<reference evidence="9 10" key="1">
    <citation type="submission" date="2017-06" db="EMBL/GenBank/DDBJ databases">
        <authorList>
            <person name="Kim H.J."/>
            <person name="Triplett B.A."/>
        </authorList>
    </citation>
    <scope>NUCLEOTIDE SEQUENCE [LARGE SCALE GENOMIC DNA]</scope>
    <source>
        <strain evidence="9 10">SCA</strain>
    </source>
</reference>
<evidence type="ECO:0000256" key="4">
    <source>
        <dbReference type="ARBA" id="ARBA00022737"/>
    </source>
</evidence>
<evidence type="ECO:0000256" key="6">
    <source>
        <dbReference type="ARBA" id="ARBA00023004"/>
    </source>
</evidence>
<dbReference type="Pfam" id="PF13247">
    <property type="entry name" value="Fer4_11"/>
    <property type="match status" value="1"/>
</dbReference>
<keyword evidence="5" id="KW-0249">Electron transport</keyword>
<evidence type="ECO:0000256" key="7">
    <source>
        <dbReference type="ARBA" id="ARBA00023014"/>
    </source>
</evidence>